<organism evidence="3 4">
    <name type="scientific">Shewanella algae</name>
    <dbReference type="NCBI Taxonomy" id="38313"/>
    <lineage>
        <taxon>Bacteria</taxon>
        <taxon>Pseudomonadati</taxon>
        <taxon>Pseudomonadota</taxon>
        <taxon>Gammaproteobacteria</taxon>
        <taxon>Alteromonadales</taxon>
        <taxon>Shewanellaceae</taxon>
        <taxon>Shewanella</taxon>
    </lineage>
</organism>
<proteinExistence type="predicted"/>
<evidence type="ECO:0000256" key="1">
    <source>
        <dbReference type="SAM" id="Phobius"/>
    </source>
</evidence>
<dbReference type="Proteomes" id="UP000254069">
    <property type="component" value="Unassembled WGS sequence"/>
</dbReference>
<keyword evidence="4" id="KW-1185">Reference proteome</keyword>
<dbReference type="EMBL" id="AP024613">
    <property type="protein sequence ID" value="BCV45058.1"/>
    <property type="molecule type" value="Genomic_DNA"/>
</dbReference>
<dbReference type="AlphaFoldDB" id="A0A380BV28"/>
<keyword evidence="1" id="KW-0472">Membrane</keyword>
<gene>
    <name evidence="3" type="ORF">NCTC10738_03990</name>
    <name evidence="2" type="ORF">TUM17379_20760</name>
</gene>
<dbReference type="Proteomes" id="UP000825078">
    <property type="component" value="Chromosome"/>
</dbReference>
<accession>A0A380BV28</accession>
<reference evidence="3 4" key="1">
    <citation type="submission" date="2018-06" db="EMBL/GenBank/DDBJ databases">
        <authorList>
            <consortium name="Pathogen Informatics"/>
            <person name="Doyle S."/>
        </authorList>
    </citation>
    <scope>NUCLEOTIDE SEQUENCE [LARGE SCALE GENOMIC DNA]</scope>
    <source>
        <strain evidence="3 4">NCTC10738</strain>
    </source>
</reference>
<keyword evidence="1" id="KW-1133">Transmembrane helix</keyword>
<dbReference type="Pfam" id="PF09842">
    <property type="entry name" value="DUF2069"/>
    <property type="match status" value="1"/>
</dbReference>
<keyword evidence="1" id="KW-0812">Transmembrane</keyword>
<feature type="transmembrane region" description="Helical" evidence="1">
    <location>
        <begin position="61"/>
        <end position="81"/>
    </location>
</feature>
<evidence type="ECO:0000313" key="4">
    <source>
        <dbReference type="Proteomes" id="UP000254069"/>
    </source>
</evidence>
<dbReference type="InterPro" id="IPR018643">
    <property type="entry name" value="DUF2069_membrane"/>
</dbReference>
<evidence type="ECO:0000313" key="2">
    <source>
        <dbReference type="EMBL" id="BCV45058.1"/>
    </source>
</evidence>
<sequence length="127" mass="14329">MSSHALLQVSRTGYLLLTALLAYAFIGKGLDGEYSLLFTSLWLVPLLLPLPGILKGNPYTFAWASFILCLYFLHGLTLLYIAEGNEWWFALIESLLISCLLISMPFYARKRGRELGLGLKKRAKDKE</sequence>
<reference evidence="2" key="2">
    <citation type="submission" date="2021-05" db="EMBL/GenBank/DDBJ databases">
        <title>Molecular characterization for Shewanella algae harboring chromosomal blaOXA-55-like strains isolated from clinical and environment sample.</title>
        <authorList>
            <person name="Ohama Y."/>
            <person name="Aoki K."/>
            <person name="Harada S."/>
            <person name="Moriya K."/>
            <person name="Ishii Y."/>
            <person name="Tateda K."/>
        </authorList>
    </citation>
    <scope>NUCLEOTIDE SEQUENCE</scope>
    <source>
        <strain evidence="2">TUM17379</strain>
    </source>
</reference>
<dbReference type="EMBL" id="UGYO01000002">
    <property type="protein sequence ID" value="SUJ07640.1"/>
    <property type="molecule type" value="Genomic_DNA"/>
</dbReference>
<protein>
    <submittedName>
        <fullName evidence="3">Predicted membrane protein</fullName>
    </submittedName>
</protein>
<feature type="transmembrane region" description="Helical" evidence="1">
    <location>
        <begin position="12"/>
        <end position="30"/>
    </location>
</feature>
<evidence type="ECO:0000313" key="3">
    <source>
        <dbReference type="EMBL" id="SUJ07640.1"/>
    </source>
</evidence>
<name>A0A380BV28_9GAMM</name>
<dbReference type="RefSeq" id="WP_115390396.1">
    <property type="nucleotide sequence ID" value="NZ_AP024613.1"/>
</dbReference>
<feature type="transmembrane region" description="Helical" evidence="1">
    <location>
        <begin position="36"/>
        <end position="54"/>
    </location>
</feature>
<feature type="transmembrane region" description="Helical" evidence="1">
    <location>
        <begin position="87"/>
        <end position="108"/>
    </location>
</feature>